<comment type="subcellular location">
    <subcellularLocation>
        <location evidence="7">Golgi apparatus</location>
        <location evidence="7">Golgi stack membrane</location>
        <topology evidence="7">Single-pass type II membrane protein</topology>
    </subcellularLocation>
</comment>
<accession>A0A9Q0F710</accession>
<gene>
    <name evidence="8" type="ORF">Tsubulata_050765</name>
</gene>
<dbReference type="Pfam" id="PF03254">
    <property type="entry name" value="XG_FTase"/>
    <property type="match status" value="2"/>
</dbReference>
<sequence length="387" mass="44704">DKLLGGLLASGFDEGSCLSRYQSVLYRKNSLHKPSPYLISKLRKYEDLHRRCGPYTESYNRTLKKLETQYMKNSSTGDCNYIVWLRLNGLGNRIITMYDKLFYKDEYQGFLEKVPWLVLRSDQYFVPHLFLLESFKQEINRMFPDKETIFHHLGRYLLHPSNQVWGLITRFYESYLAKADKRLGLQIRIFDPKANPSKKVTDQLLACIRQEKLLPQLDNNNKTTLAVASPSKNQTTKAVLVASLYSVYYEYLKNMYWLKPSADGEIVGVYQPSHEEIQQFGDNMHNAKALAEIYLLGLCDVVVTSSWSTFGYVAHGLAGLRPWILFMDHGDGFPDQPCKQAMTMEPCFQFPPTFDWLTHKVSDTAAFDPHVMPCEDVYHGVKLIDPS</sequence>
<reference evidence="8" key="2">
    <citation type="journal article" date="2023" name="Plants (Basel)">
        <title>Annotation of the Turnera subulata (Passifloraceae) Draft Genome Reveals the S-Locus Evolved after the Divergence of Turneroideae from Passifloroideae in a Stepwise Manner.</title>
        <authorList>
            <person name="Henning P.M."/>
            <person name="Roalson E.H."/>
            <person name="Mir W."/>
            <person name="McCubbin A.G."/>
            <person name="Shore J.S."/>
        </authorList>
    </citation>
    <scope>NUCLEOTIDE SEQUENCE</scope>
    <source>
        <strain evidence="8">F60SS</strain>
    </source>
</reference>
<evidence type="ECO:0000313" key="8">
    <source>
        <dbReference type="EMBL" id="KAJ4825912.1"/>
    </source>
</evidence>
<keyword evidence="6 7" id="KW-0961">Cell wall biogenesis/degradation</keyword>
<evidence type="ECO:0000256" key="4">
    <source>
        <dbReference type="ARBA" id="ARBA00023034"/>
    </source>
</evidence>
<comment type="similarity">
    <text evidence="1 7">Belongs to the glycosyltransferase 37 family.</text>
</comment>
<feature type="non-terminal residue" evidence="8">
    <location>
        <position position="387"/>
    </location>
</feature>
<dbReference type="GO" id="GO:0071555">
    <property type="term" value="P:cell wall organization"/>
    <property type="evidence" value="ECO:0007669"/>
    <property type="project" value="UniProtKB-UniRule"/>
</dbReference>
<dbReference type="GO" id="GO:0042546">
    <property type="term" value="P:cell wall biogenesis"/>
    <property type="evidence" value="ECO:0007669"/>
    <property type="project" value="InterPro"/>
</dbReference>
<evidence type="ECO:0000256" key="3">
    <source>
        <dbReference type="ARBA" id="ARBA00022679"/>
    </source>
</evidence>
<dbReference type="EC" id="2.4.1.-" evidence="7"/>
<protein>
    <recommendedName>
        <fullName evidence="7">Fucosyltransferase</fullName>
        <ecNumber evidence="7">2.4.1.-</ecNumber>
    </recommendedName>
</protein>
<dbReference type="PANTHER" id="PTHR31889">
    <property type="entry name" value="FUCOSYLTRANSFERASE 2-RELATED"/>
    <property type="match status" value="1"/>
</dbReference>
<dbReference type="GO" id="GO:0009969">
    <property type="term" value="P:xyloglucan biosynthetic process"/>
    <property type="evidence" value="ECO:0007669"/>
    <property type="project" value="TreeGrafter"/>
</dbReference>
<dbReference type="GO" id="GO:0008107">
    <property type="term" value="F:galactoside 2-alpha-L-fucosyltransferase activity"/>
    <property type="evidence" value="ECO:0007669"/>
    <property type="project" value="InterPro"/>
</dbReference>
<evidence type="ECO:0000256" key="1">
    <source>
        <dbReference type="ARBA" id="ARBA00010481"/>
    </source>
</evidence>
<keyword evidence="4 7" id="KW-0333">Golgi apparatus</keyword>
<keyword evidence="9" id="KW-1185">Reference proteome</keyword>
<dbReference type="AlphaFoldDB" id="A0A9Q0F710"/>
<dbReference type="Proteomes" id="UP001141552">
    <property type="component" value="Unassembled WGS sequence"/>
</dbReference>
<dbReference type="GO" id="GO:0032580">
    <property type="term" value="C:Golgi cisterna membrane"/>
    <property type="evidence" value="ECO:0007669"/>
    <property type="project" value="UniProtKB-SubCell"/>
</dbReference>
<comment type="caution">
    <text evidence="8">The sequence shown here is derived from an EMBL/GenBank/DDBJ whole genome shotgun (WGS) entry which is preliminary data.</text>
</comment>
<feature type="non-terminal residue" evidence="8">
    <location>
        <position position="1"/>
    </location>
</feature>
<dbReference type="InterPro" id="IPR004938">
    <property type="entry name" value="XG_FTase"/>
</dbReference>
<evidence type="ECO:0000256" key="7">
    <source>
        <dbReference type="RuleBase" id="RU367004"/>
    </source>
</evidence>
<comment type="function">
    <text evidence="7">May be involved in cell wall biosynthesis.</text>
</comment>
<keyword evidence="3 7" id="KW-0808">Transferase</keyword>
<dbReference type="OrthoDB" id="428346at2759"/>
<evidence type="ECO:0000313" key="9">
    <source>
        <dbReference type="Proteomes" id="UP001141552"/>
    </source>
</evidence>
<organism evidence="8 9">
    <name type="scientific">Turnera subulata</name>
    <dbReference type="NCBI Taxonomy" id="218843"/>
    <lineage>
        <taxon>Eukaryota</taxon>
        <taxon>Viridiplantae</taxon>
        <taxon>Streptophyta</taxon>
        <taxon>Embryophyta</taxon>
        <taxon>Tracheophyta</taxon>
        <taxon>Spermatophyta</taxon>
        <taxon>Magnoliopsida</taxon>
        <taxon>eudicotyledons</taxon>
        <taxon>Gunneridae</taxon>
        <taxon>Pentapetalae</taxon>
        <taxon>rosids</taxon>
        <taxon>fabids</taxon>
        <taxon>Malpighiales</taxon>
        <taxon>Passifloraceae</taxon>
        <taxon>Turnera</taxon>
    </lineage>
</organism>
<evidence type="ECO:0000256" key="6">
    <source>
        <dbReference type="ARBA" id="ARBA00023316"/>
    </source>
</evidence>
<dbReference type="EMBL" id="JAKUCV010006781">
    <property type="protein sequence ID" value="KAJ4825912.1"/>
    <property type="molecule type" value="Genomic_DNA"/>
</dbReference>
<dbReference type="PANTHER" id="PTHR31889:SF66">
    <property type="entry name" value="FUCOSYLTRANSFERASE"/>
    <property type="match status" value="1"/>
</dbReference>
<keyword evidence="5" id="KW-0325">Glycoprotein</keyword>
<reference evidence="8" key="1">
    <citation type="submission" date="2022-02" db="EMBL/GenBank/DDBJ databases">
        <authorList>
            <person name="Henning P.M."/>
            <person name="McCubbin A.G."/>
            <person name="Shore J.S."/>
        </authorList>
    </citation>
    <scope>NUCLEOTIDE SEQUENCE</scope>
    <source>
        <strain evidence="8">F60SS</strain>
        <tissue evidence="8">Leaves</tissue>
    </source>
</reference>
<evidence type="ECO:0000256" key="2">
    <source>
        <dbReference type="ARBA" id="ARBA00022676"/>
    </source>
</evidence>
<evidence type="ECO:0000256" key="5">
    <source>
        <dbReference type="ARBA" id="ARBA00023180"/>
    </source>
</evidence>
<name>A0A9Q0F710_9ROSI</name>
<proteinExistence type="inferred from homology"/>
<keyword evidence="2 7" id="KW-0328">Glycosyltransferase</keyword>